<accession>A0A8J2KQQ9</accession>
<name>A0A8J2KQQ9_9HEXA</name>
<evidence type="ECO:0000313" key="2">
    <source>
        <dbReference type="Proteomes" id="UP000708208"/>
    </source>
</evidence>
<evidence type="ECO:0000313" key="1">
    <source>
        <dbReference type="EMBL" id="CAG7818990.1"/>
    </source>
</evidence>
<protein>
    <submittedName>
        <fullName evidence="1">Uncharacterized protein</fullName>
    </submittedName>
</protein>
<reference evidence="1" key="1">
    <citation type="submission" date="2021-06" db="EMBL/GenBank/DDBJ databases">
        <authorList>
            <person name="Hodson N. C."/>
            <person name="Mongue J. A."/>
            <person name="Jaron S. K."/>
        </authorList>
    </citation>
    <scope>NUCLEOTIDE SEQUENCE</scope>
</reference>
<proteinExistence type="predicted"/>
<comment type="caution">
    <text evidence="1">The sequence shown here is derived from an EMBL/GenBank/DDBJ whole genome shotgun (WGS) entry which is preliminary data.</text>
</comment>
<dbReference type="AlphaFoldDB" id="A0A8J2KQQ9"/>
<sequence>MSANLETNLFTPQKQSWGGVDHLDCCKYFYSCPCCNCPGVKCSAPCCPSCPPCARPACLTRCHAPFIPTRFCCPCRKPPPCSPPRFCRWRSCCGGGCGTCQCCECGMGVGCGCRSVGCSCSDCRCSSANTCYCPKACYYGPSFKWYKTGRLYEY</sequence>
<keyword evidence="2" id="KW-1185">Reference proteome</keyword>
<dbReference type="EMBL" id="CAJVCH010436173">
    <property type="protein sequence ID" value="CAG7818990.1"/>
    <property type="molecule type" value="Genomic_DNA"/>
</dbReference>
<organism evidence="1 2">
    <name type="scientific">Allacma fusca</name>
    <dbReference type="NCBI Taxonomy" id="39272"/>
    <lineage>
        <taxon>Eukaryota</taxon>
        <taxon>Metazoa</taxon>
        <taxon>Ecdysozoa</taxon>
        <taxon>Arthropoda</taxon>
        <taxon>Hexapoda</taxon>
        <taxon>Collembola</taxon>
        <taxon>Symphypleona</taxon>
        <taxon>Sminthuridae</taxon>
        <taxon>Allacma</taxon>
    </lineage>
</organism>
<gene>
    <name evidence="1" type="ORF">AFUS01_LOCUS29464</name>
</gene>
<dbReference type="Proteomes" id="UP000708208">
    <property type="component" value="Unassembled WGS sequence"/>
</dbReference>